<dbReference type="Pfam" id="PF00583">
    <property type="entry name" value="Acetyltransf_1"/>
    <property type="match status" value="1"/>
</dbReference>
<dbReference type="PANTHER" id="PTHR43420">
    <property type="entry name" value="ACETYLTRANSFERASE"/>
    <property type="match status" value="1"/>
</dbReference>
<feature type="domain" description="N-acetyltransferase" evidence="3">
    <location>
        <begin position="5"/>
        <end position="151"/>
    </location>
</feature>
<dbReference type="Gene3D" id="3.40.630.30">
    <property type="match status" value="1"/>
</dbReference>
<name>A0AAU7JCE6_9HYPH</name>
<dbReference type="CDD" id="cd04301">
    <property type="entry name" value="NAT_SF"/>
    <property type="match status" value="1"/>
</dbReference>
<dbReference type="AlphaFoldDB" id="A0AAU7JCE6"/>
<evidence type="ECO:0000313" key="4">
    <source>
        <dbReference type="EMBL" id="XBO38053.1"/>
    </source>
</evidence>
<proteinExistence type="predicted"/>
<sequence length="370" mass="41554">MPQQSVIRPADLADLDALEAIENRVFETDRLSRRSLRYYIVTEKDALLVIDRRGTVVGYALVAFRRGAALARLYSIAILPEAAGGGLGRKLLEAVEAEAERRGCLFLRLEVRADNVAAIRLYERADYRRFGVYPDYYEDHQDALRYEKRLVQQAKLTQTPPPFYAQTLDFTCGPCCLMMALGWADPAFRATRAAEIRLWRESTTVYMTSGLGGCEPYGLAATLARHGLPVELRLSHKGPFFLDGVRDADKKEVMRIAQEDFRAEAVEAGVPIRLEPLDQASLAAVLDEGAIVIVLVSGYRMFRKKVPHWLLAHGQDGRHVFVNDPWVETAELETPIAAANLPIPAEEFQRMARYGQEDLRAAVIIRKPKP</sequence>
<dbReference type="Pfam" id="PF11814">
    <property type="entry name" value="DUF3335"/>
    <property type="match status" value="1"/>
</dbReference>
<dbReference type="PANTHER" id="PTHR43420:SF12">
    <property type="entry name" value="N-ACETYLTRANSFERASE DOMAIN-CONTAINING PROTEIN"/>
    <property type="match status" value="1"/>
</dbReference>
<gene>
    <name evidence="4" type="ORF">ABEG18_20400</name>
</gene>
<dbReference type="GO" id="GO:0016747">
    <property type="term" value="F:acyltransferase activity, transferring groups other than amino-acyl groups"/>
    <property type="evidence" value="ECO:0007669"/>
    <property type="project" value="InterPro"/>
</dbReference>
<dbReference type="InterPro" id="IPR050680">
    <property type="entry name" value="YpeA/RimI_acetyltransf"/>
</dbReference>
<protein>
    <submittedName>
        <fullName evidence="4">Peptidase C39 family protein</fullName>
    </submittedName>
</protein>
<dbReference type="InterPro" id="IPR016181">
    <property type="entry name" value="Acyl_CoA_acyltransferase"/>
</dbReference>
<dbReference type="InterPro" id="IPR021770">
    <property type="entry name" value="DUF3335"/>
</dbReference>
<organism evidence="4">
    <name type="scientific">Alsobacter sp. KACC 23698</name>
    <dbReference type="NCBI Taxonomy" id="3149229"/>
    <lineage>
        <taxon>Bacteria</taxon>
        <taxon>Pseudomonadati</taxon>
        <taxon>Pseudomonadota</taxon>
        <taxon>Alphaproteobacteria</taxon>
        <taxon>Hyphomicrobiales</taxon>
        <taxon>Alsobacteraceae</taxon>
        <taxon>Alsobacter</taxon>
    </lineage>
</organism>
<dbReference type="PROSITE" id="PS51186">
    <property type="entry name" value="GNAT"/>
    <property type="match status" value="1"/>
</dbReference>
<evidence type="ECO:0000259" key="3">
    <source>
        <dbReference type="PROSITE" id="PS51186"/>
    </source>
</evidence>
<dbReference type="InterPro" id="IPR000182">
    <property type="entry name" value="GNAT_dom"/>
</dbReference>
<dbReference type="EMBL" id="CP157484">
    <property type="protein sequence ID" value="XBO38053.1"/>
    <property type="molecule type" value="Genomic_DNA"/>
</dbReference>
<accession>A0AAU7JCE6</accession>
<dbReference type="SUPFAM" id="SSF55729">
    <property type="entry name" value="Acyl-CoA N-acyltransferases (Nat)"/>
    <property type="match status" value="1"/>
</dbReference>
<evidence type="ECO:0000256" key="2">
    <source>
        <dbReference type="ARBA" id="ARBA00023315"/>
    </source>
</evidence>
<dbReference type="RefSeq" id="WP_406854887.1">
    <property type="nucleotide sequence ID" value="NZ_CP157484.1"/>
</dbReference>
<keyword evidence="2" id="KW-0012">Acyltransferase</keyword>
<evidence type="ECO:0000256" key="1">
    <source>
        <dbReference type="ARBA" id="ARBA00022679"/>
    </source>
</evidence>
<reference evidence="4" key="1">
    <citation type="submission" date="2024-05" db="EMBL/GenBank/DDBJ databases">
        <authorList>
            <person name="Kim S."/>
            <person name="Heo J."/>
            <person name="Choi H."/>
            <person name="Choi Y."/>
            <person name="Kwon S.-W."/>
            <person name="Kim Y."/>
        </authorList>
    </citation>
    <scope>NUCLEOTIDE SEQUENCE</scope>
    <source>
        <strain evidence="4">KACC 23698</strain>
    </source>
</reference>
<keyword evidence="1" id="KW-0808">Transferase</keyword>